<dbReference type="EMBL" id="JANJYI010000001">
    <property type="protein sequence ID" value="KAK2662111.1"/>
    <property type="molecule type" value="Genomic_DNA"/>
</dbReference>
<proteinExistence type="predicted"/>
<dbReference type="AlphaFoldDB" id="A0AAE0CSS8"/>
<evidence type="ECO:0000313" key="3">
    <source>
        <dbReference type="Proteomes" id="UP001280121"/>
    </source>
</evidence>
<accession>A0AAE0CSS8</accession>
<evidence type="ECO:0000313" key="2">
    <source>
        <dbReference type="EMBL" id="KAK2662111.1"/>
    </source>
</evidence>
<dbReference type="Proteomes" id="UP001280121">
    <property type="component" value="Unassembled WGS sequence"/>
</dbReference>
<keyword evidence="3" id="KW-1185">Reference proteome</keyword>
<sequence>MGLGKMGMDIGPSSPSSFPKSFPIPPHFPILGKWGWVSFGGRSTSPWQISQSPSTLIIPASLNPHIIVHHDNSTFPTIIALNETNYSLWSQLMEIRIGARNKVGYLTIATVKPAYGDANYDTWITENHKVKSWLIDSMTLSFMQRFIHFTVANEVWDAVSKTFYDGSDETHFLELNKKSFSTKQNSHHLPTYYNELVAIFQEIDHRTTSQAGIVEGVVQLHFTMTRLHVHIFLSGLDLKYIRTMVKFYKKIQDLIWRVVMRMTEESTGKNRHWEALI</sequence>
<dbReference type="InterPro" id="IPR029472">
    <property type="entry name" value="Copia-like_N"/>
</dbReference>
<evidence type="ECO:0000259" key="1">
    <source>
        <dbReference type="Pfam" id="PF14244"/>
    </source>
</evidence>
<protein>
    <recommendedName>
        <fullName evidence="1">Retrotransposon Copia-like N-terminal domain-containing protein</fullName>
    </recommendedName>
</protein>
<gene>
    <name evidence="2" type="ORF">Ddye_000685</name>
</gene>
<organism evidence="2 3">
    <name type="scientific">Dipteronia dyeriana</name>
    <dbReference type="NCBI Taxonomy" id="168575"/>
    <lineage>
        <taxon>Eukaryota</taxon>
        <taxon>Viridiplantae</taxon>
        <taxon>Streptophyta</taxon>
        <taxon>Embryophyta</taxon>
        <taxon>Tracheophyta</taxon>
        <taxon>Spermatophyta</taxon>
        <taxon>Magnoliopsida</taxon>
        <taxon>eudicotyledons</taxon>
        <taxon>Gunneridae</taxon>
        <taxon>Pentapetalae</taxon>
        <taxon>rosids</taxon>
        <taxon>malvids</taxon>
        <taxon>Sapindales</taxon>
        <taxon>Sapindaceae</taxon>
        <taxon>Hippocastanoideae</taxon>
        <taxon>Acereae</taxon>
        <taxon>Dipteronia</taxon>
    </lineage>
</organism>
<dbReference type="Pfam" id="PF14244">
    <property type="entry name" value="Retrotran_gag_3"/>
    <property type="match status" value="1"/>
</dbReference>
<name>A0AAE0CSS8_9ROSI</name>
<dbReference type="PANTHER" id="PTHR37610">
    <property type="entry name" value="CCHC-TYPE DOMAIN-CONTAINING PROTEIN"/>
    <property type="match status" value="1"/>
</dbReference>
<comment type="caution">
    <text evidence="2">The sequence shown here is derived from an EMBL/GenBank/DDBJ whole genome shotgun (WGS) entry which is preliminary data.</text>
</comment>
<feature type="domain" description="Retrotransposon Copia-like N-terminal" evidence="1">
    <location>
        <begin position="79"/>
        <end position="114"/>
    </location>
</feature>
<reference evidence="2" key="1">
    <citation type="journal article" date="2023" name="Plant J.">
        <title>Genome sequences and population genomics provide insights into the demographic history, inbreeding, and mutation load of two 'living fossil' tree species of Dipteronia.</title>
        <authorList>
            <person name="Feng Y."/>
            <person name="Comes H.P."/>
            <person name="Chen J."/>
            <person name="Zhu S."/>
            <person name="Lu R."/>
            <person name="Zhang X."/>
            <person name="Li P."/>
            <person name="Qiu J."/>
            <person name="Olsen K.M."/>
            <person name="Qiu Y."/>
        </authorList>
    </citation>
    <scope>NUCLEOTIDE SEQUENCE</scope>
    <source>
        <strain evidence="2">KIB01</strain>
    </source>
</reference>
<dbReference type="PANTHER" id="PTHR37610:SF45">
    <property type="entry name" value="RETROTRANSPOSON GAG DOMAIN-CONTAINING PROTEIN"/>
    <property type="match status" value="1"/>
</dbReference>